<sequence>MKKSLVSILIPCFNADRWLPQALESALSQTWENTEIILVDDGSTDRSLAIAQNFQSSKVKVISQQNQGASAARNRALNEAQGDFIQYLDADDLLAPDKIKQQLKLLEFDCNSEYVLSGEWARFYQTSSEALFTHQSLWSDMNPVDWLVCAWENNLMMHPAAWLVPRKILEKVGYWNEDISLNDDGEYFCRVILASEGVKFCQGAKSYYRSGNLHSLSDSRFQRARESQFLSLNLCTNNLLNVEDSFRTRRVCAMVFQRFVYEVYPDASDLLQKASMKVKEFGGSNLKPVGSPSFELLTSILGWKQAKILQSFLYRFGYRKIAMDRLKNKKVSSLT</sequence>
<feature type="domain" description="Glycosyltransferase 2-like" evidence="1">
    <location>
        <begin position="7"/>
        <end position="171"/>
    </location>
</feature>
<dbReference type="PANTHER" id="PTHR22916:SF3">
    <property type="entry name" value="UDP-GLCNAC:BETAGAL BETA-1,3-N-ACETYLGLUCOSAMINYLTRANSFERASE-LIKE PROTEIN 1"/>
    <property type="match status" value="1"/>
</dbReference>
<dbReference type="InterPro" id="IPR001173">
    <property type="entry name" value="Glyco_trans_2-like"/>
</dbReference>
<evidence type="ECO:0000259" key="1">
    <source>
        <dbReference type="Pfam" id="PF00535"/>
    </source>
</evidence>
<organism evidence="2 3">
    <name type="scientific">Pseudanabaena frigida</name>
    <dbReference type="NCBI Taxonomy" id="945775"/>
    <lineage>
        <taxon>Bacteria</taxon>
        <taxon>Bacillati</taxon>
        <taxon>Cyanobacteriota</taxon>
        <taxon>Cyanophyceae</taxon>
        <taxon>Pseudanabaenales</taxon>
        <taxon>Pseudanabaenaceae</taxon>
        <taxon>Pseudanabaena</taxon>
    </lineage>
</organism>
<reference evidence="2 3" key="2">
    <citation type="submission" date="2018-06" db="EMBL/GenBank/DDBJ databases">
        <title>Metagenomic assembly of (sub)arctic Cyanobacteria and their associated microbiome from non-axenic cultures.</title>
        <authorList>
            <person name="Baurain D."/>
        </authorList>
    </citation>
    <scope>NUCLEOTIDE SEQUENCE [LARGE SCALE GENOMIC DNA]</scope>
    <source>
        <strain evidence="2">ULC066bin1</strain>
    </source>
</reference>
<evidence type="ECO:0000313" key="2">
    <source>
        <dbReference type="EMBL" id="PZO38689.1"/>
    </source>
</evidence>
<comment type="caution">
    <text evidence="2">The sequence shown here is derived from an EMBL/GenBank/DDBJ whole genome shotgun (WGS) entry which is preliminary data.</text>
</comment>
<evidence type="ECO:0000313" key="3">
    <source>
        <dbReference type="Proteomes" id="UP000249467"/>
    </source>
</evidence>
<dbReference type="SUPFAM" id="SSF53448">
    <property type="entry name" value="Nucleotide-diphospho-sugar transferases"/>
    <property type="match status" value="1"/>
</dbReference>
<keyword evidence="2" id="KW-0808">Transferase</keyword>
<dbReference type="AlphaFoldDB" id="A0A2W4W9S3"/>
<dbReference type="CDD" id="cd00761">
    <property type="entry name" value="Glyco_tranf_GTA_type"/>
    <property type="match status" value="1"/>
</dbReference>
<gene>
    <name evidence="2" type="ORF">DCF19_15925</name>
</gene>
<protein>
    <submittedName>
        <fullName evidence="2">Glycosyl transferase family 2</fullName>
    </submittedName>
</protein>
<dbReference type="GO" id="GO:0016758">
    <property type="term" value="F:hexosyltransferase activity"/>
    <property type="evidence" value="ECO:0007669"/>
    <property type="project" value="UniProtKB-ARBA"/>
</dbReference>
<dbReference type="Pfam" id="PF00535">
    <property type="entry name" value="Glycos_transf_2"/>
    <property type="match status" value="1"/>
</dbReference>
<dbReference type="InterPro" id="IPR029044">
    <property type="entry name" value="Nucleotide-diphossugar_trans"/>
</dbReference>
<accession>A0A2W4W9S3</accession>
<dbReference type="EMBL" id="QBML01000022">
    <property type="protein sequence ID" value="PZO38689.1"/>
    <property type="molecule type" value="Genomic_DNA"/>
</dbReference>
<reference evidence="2 3" key="1">
    <citation type="submission" date="2018-04" db="EMBL/GenBank/DDBJ databases">
        <authorList>
            <person name="Go L.Y."/>
            <person name="Mitchell J.A."/>
        </authorList>
    </citation>
    <scope>NUCLEOTIDE SEQUENCE [LARGE SCALE GENOMIC DNA]</scope>
    <source>
        <strain evidence="2">ULC066bin1</strain>
    </source>
</reference>
<dbReference type="PANTHER" id="PTHR22916">
    <property type="entry name" value="GLYCOSYLTRANSFERASE"/>
    <property type="match status" value="1"/>
</dbReference>
<name>A0A2W4W9S3_9CYAN</name>
<proteinExistence type="predicted"/>
<dbReference type="Proteomes" id="UP000249467">
    <property type="component" value="Unassembled WGS sequence"/>
</dbReference>
<dbReference type="Gene3D" id="3.90.550.10">
    <property type="entry name" value="Spore Coat Polysaccharide Biosynthesis Protein SpsA, Chain A"/>
    <property type="match status" value="1"/>
</dbReference>